<evidence type="ECO:0000259" key="7">
    <source>
        <dbReference type="PROSITE" id="PS50305"/>
    </source>
</evidence>
<comment type="caution">
    <text evidence="8">The sequence shown here is derived from an EMBL/GenBank/DDBJ whole genome shotgun (WGS) entry which is preliminary data.</text>
</comment>
<gene>
    <name evidence="8" type="ORF">MVEN_01384300</name>
</gene>
<dbReference type="GO" id="GO:0046872">
    <property type="term" value="F:metal ion binding"/>
    <property type="evidence" value="ECO:0007669"/>
    <property type="project" value="UniProtKB-KW"/>
</dbReference>
<dbReference type="SUPFAM" id="SSF52467">
    <property type="entry name" value="DHS-like NAD/FAD-binding domain"/>
    <property type="match status" value="1"/>
</dbReference>
<dbReference type="Gene3D" id="3.30.1600.10">
    <property type="entry name" value="SIR2/SIRT2 'Small Domain"/>
    <property type="match status" value="1"/>
</dbReference>
<keyword evidence="9" id="KW-1185">Reference proteome</keyword>
<feature type="active site" description="Proton acceptor" evidence="6">
    <location>
        <position position="168"/>
    </location>
</feature>
<protein>
    <submittedName>
        <fullName evidence="8">NAD-dependent histone deacetylase silent information regulator Sir2</fullName>
    </submittedName>
</protein>
<dbReference type="PANTHER" id="PTHR11085">
    <property type="entry name" value="NAD-DEPENDENT PROTEIN DEACYLASE SIRTUIN-5, MITOCHONDRIAL-RELATED"/>
    <property type="match status" value="1"/>
</dbReference>
<dbReference type="GO" id="GO:0005634">
    <property type="term" value="C:nucleus"/>
    <property type="evidence" value="ECO:0007669"/>
    <property type="project" value="TreeGrafter"/>
</dbReference>
<feature type="binding site" evidence="6">
    <location>
        <position position="221"/>
    </location>
    <ligand>
        <name>Zn(2+)</name>
        <dbReference type="ChEBI" id="CHEBI:29105"/>
    </ligand>
</feature>
<dbReference type="InterPro" id="IPR050134">
    <property type="entry name" value="NAD-dep_sirtuin_deacylases"/>
</dbReference>
<keyword evidence="5" id="KW-0496">Mitochondrion</keyword>
<dbReference type="PANTHER" id="PTHR11085:SF10">
    <property type="entry name" value="NAD-DEPENDENT PROTEIN DEACYLASE SIRTUIN-5, MITOCHONDRIAL-RELATED"/>
    <property type="match status" value="1"/>
</dbReference>
<feature type="binding site" evidence="6">
    <location>
        <position position="176"/>
    </location>
    <ligand>
        <name>Zn(2+)</name>
        <dbReference type="ChEBI" id="CHEBI:29105"/>
    </ligand>
</feature>
<evidence type="ECO:0000256" key="2">
    <source>
        <dbReference type="ARBA" id="ARBA00006924"/>
    </source>
</evidence>
<evidence type="ECO:0000256" key="4">
    <source>
        <dbReference type="ARBA" id="ARBA00023027"/>
    </source>
</evidence>
<evidence type="ECO:0000256" key="1">
    <source>
        <dbReference type="ARBA" id="ARBA00004173"/>
    </source>
</evidence>
<evidence type="ECO:0000313" key="9">
    <source>
        <dbReference type="Proteomes" id="UP000620124"/>
    </source>
</evidence>
<dbReference type="InterPro" id="IPR026591">
    <property type="entry name" value="Sirtuin_cat_small_dom_sf"/>
</dbReference>
<dbReference type="InterPro" id="IPR003000">
    <property type="entry name" value="Sirtuin"/>
</dbReference>
<name>A0A8H6XXQ0_9AGAR</name>
<keyword evidence="6" id="KW-0862">Zinc</keyword>
<feature type="binding site" evidence="6">
    <location>
        <position position="224"/>
    </location>
    <ligand>
        <name>Zn(2+)</name>
        <dbReference type="ChEBI" id="CHEBI:29105"/>
    </ligand>
</feature>
<sequence>MASSQEATPNRPQLPPNFANELWQRFASEQKRKLAETAGTQPSSSEISAGDYAAFTTHLKSATRILALFGAGLSAASGIPTFRGAGGFWREYDCMTLATPSAFAKDPALVWQFYSYRRHCSLNAKPNKAHIALAELAKRKPEFFAISQNIDGLCQRAGHPPENIQAIHGSLFSNRCTKCHYVENDNFKDPLVPAFALPDDVDLADAKFPLKSIPIEDLPRCPDCGGLLRPNVVWFGESLPSGRRRPRGGLDEWFHGEFREE</sequence>
<dbReference type="AlphaFoldDB" id="A0A8H6XXQ0"/>
<reference evidence="8" key="1">
    <citation type="submission" date="2020-05" db="EMBL/GenBank/DDBJ databases">
        <title>Mycena genomes resolve the evolution of fungal bioluminescence.</title>
        <authorList>
            <person name="Tsai I.J."/>
        </authorList>
    </citation>
    <scope>NUCLEOTIDE SEQUENCE</scope>
    <source>
        <strain evidence="8">CCC161011</strain>
    </source>
</reference>
<dbReference type="Proteomes" id="UP000620124">
    <property type="component" value="Unassembled WGS sequence"/>
</dbReference>
<dbReference type="InterPro" id="IPR026590">
    <property type="entry name" value="Ssirtuin_cat_dom"/>
</dbReference>
<dbReference type="Gene3D" id="3.40.50.1220">
    <property type="entry name" value="TPP-binding domain"/>
    <property type="match status" value="1"/>
</dbReference>
<evidence type="ECO:0000256" key="3">
    <source>
        <dbReference type="ARBA" id="ARBA00022679"/>
    </source>
</evidence>
<evidence type="ECO:0000256" key="6">
    <source>
        <dbReference type="PROSITE-ProRule" id="PRU00236"/>
    </source>
</evidence>
<evidence type="ECO:0000256" key="5">
    <source>
        <dbReference type="ARBA" id="ARBA00023128"/>
    </source>
</evidence>
<dbReference type="InterPro" id="IPR029035">
    <property type="entry name" value="DHS-like_NAD/FAD-binding_dom"/>
</dbReference>
<dbReference type="Pfam" id="PF02146">
    <property type="entry name" value="SIR2"/>
    <property type="match status" value="1"/>
</dbReference>
<keyword evidence="3" id="KW-0808">Transferase</keyword>
<evidence type="ECO:0000313" key="8">
    <source>
        <dbReference type="EMBL" id="KAF7348659.1"/>
    </source>
</evidence>
<feature type="domain" description="Deacetylase sirtuin-type" evidence="7">
    <location>
        <begin position="42"/>
        <end position="261"/>
    </location>
</feature>
<keyword evidence="4" id="KW-0520">NAD</keyword>
<comment type="similarity">
    <text evidence="2">Belongs to the sirtuin family. Class I subfamily.</text>
</comment>
<accession>A0A8H6XXQ0</accession>
<dbReference type="PROSITE" id="PS50305">
    <property type="entry name" value="SIRTUIN"/>
    <property type="match status" value="1"/>
</dbReference>
<comment type="subcellular location">
    <subcellularLocation>
        <location evidence="1">Mitochondrion</location>
    </subcellularLocation>
</comment>
<dbReference type="EMBL" id="JACAZI010000011">
    <property type="protein sequence ID" value="KAF7348659.1"/>
    <property type="molecule type" value="Genomic_DNA"/>
</dbReference>
<dbReference type="GO" id="GO:0070403">
    <property type="term" value="F:NAD+ binding"/>
    <property type="evidence" value="ECO:0007669"/>
    <property type="project" value="InterPro"/>
</dbReference>
<keyword evidence="6" id="KW-0479">Metal-binding</keyword>
<feature type="binding site" evidence="6">
    <location>
        <position position="179"/>
    </location>
    <ligand>
        <name>Zn(2+)</name>
        <dbReference type="ChEBI" id="CHEBI:29105"/>
    </ligand>
</feature>
<dbReference type="OrthoDB" id="424302at2759"/>
<dbReference type="GO" id="GO:0005739">
    <property type="term" value="C:mitochondrion"/>
    <property type="evidence" value="ECO:0007669"/>
    <property type="project" value="UniProtKB-SubCell"/>
</dbReference>
<organism evidence="8 9">
    <name type="scientific">Mycena venus</name>
    <dbReference type="NCBI Taxonomy" id="2733690"/>
    <lineage>
        <taxon>Eukaryota</taxon>
        <taxon>Fungi</taxon>
        <taxon>Dikarya</taxon>
        <taxon>Basidiomycota</taxon>
        <taxon>Agaricomycotina</taxon>
        <taxon>Agaricomycetes</taxon>
        <taxon>Agaricomycetidae</taxon>
        <taxon>Agaricales</taxon>
        <taxon>Marasmiineae</taxon>
        <taxon>Mycenaceae</taxon>
        <taxon>Mycena</taxon>
    </lineage>
</organism>
<proteinExistence type="inferred from homology"/>
<dbReference type="GO" id="GO:0017136">
    <property type="term" value="F:histone deacetylase activity, NAD-dependent"/>
    <property type="evidence" value="ECO:0007669"/>
    <property type="project" value="TreeGrafter"/>
</dbReference>